<name>A0A6G1EMA5_9ORYZ</name>
<protein>
    <submittedName>
        <fullName evidence="1">Uncharacterized protein</fullName>
    </submittedName>
</protein>
<dbReference type="PANTHER" id="PTHR36775:SF1">
    <property type="entry name" value="LYR MOTIF PROTEIN"/>
    <property type="match status" value="1"/>
</dbReference>
<keyword evidence="2" id="KW-1185">Reference proteome</keyword>
<sequence>MPRPLHLFLAEVVAFWHPFHKKPCLSDRSTAPSSSSAHFADVATMETPTSTPPLSASGSGSLWWLEPCKRRRRGGGSWSVSGHNSDRHRSGTCSNFHITCGAGGGCATDSSSEMWALDVGEVPIRDVPMATEFGPAPVGGAGSGSGRMRRIQPPVWCLGTSPR</sequence>
<evidence type="ECO:0000313" key="1">
    <source>
        <dbReference type="EMBL" id="KAF0925756.1"/>
    </source>
</evidence>
<evidence type="ECO:0000313" key="2">
    <source>
        <dbReference type="Proteomes" id="UP000479710"/>
    </source>
</evidence>
<gene>
    <name evidence="1" type="ORF">E2562_017313</name>
</gene>
<proteinExistence type="predicted"/>
<organism evidence="1 2">
    <name type="scientific">Oryza meyeriana var. granulata</name>
    <dbReference type="NCBI Taxonomy" id="110450"/>
    <lineage>
        <taxon>Eukaryota</taxon>
        <taxon>Viridiplantae</taxon>
        <taxon>Streptophyta</taxon>
        <taxon>Embryophyta</taxon>
        <taxon>Tracheophyta</taxon>
        <taxon>Spermatophyta</taxon>
        <taxon>Magnoliopsida</taxon>
        <taxon>Liliopsida</taxon>
        <taxon>Poales</taxon>
        <taxon>Poaceae</taxon>
        <taxon>BOP clade</taxon>
        <taxon>Oryzoideae</taxon>
        <taxon>Oryzeae</taxon>
        <taxon>Oryzinae</taxon>
        <taxon>Oryza</taxon>
        <taxon>Oryza meyeriana</taxon>
    </lineage>
</organism>
<dbReference type="PANTHER" id="PTHR36775">
    <property type="entry name" value="LYR MOTIF PROTEIN"/>
    <property type="match status" value="1"/>
</dbReference>
<comment type="caution">
    <text evidence="1">The sequence shown here is derived from an EMBL/GenBank/DDBJ whole genome shotgun (WGS) entry which is preliminary data.</text>
</comment>
<dbReference type="EMBL" id="SPHZ02000003">
    <property type="protein sequence ID" value="KAF0925756.1"/>
    <property type="molecule type" value="Genomic_DNA"/>
</dbReference>
<dbReference type="Proteomes" id="UP000479710">
    <property type="component" value="Unassembled WGS sequence"/>
</dbReference>
<accession>A0A6G1EMA5</accession>
<dbReference type="AlphaFoldDB" id="A0A6G1EMA5"/>
<reference evidence="1 2" key="1">
    <citation type="submission" date="2019-11" db="EMBL/GenBank/DDBJ databases">
        <title>Whole genome sequence of Oryza granulata.</title>
        <authorList>
            <person name="Li W."/>
        </authorList>
    </citation>
    <scope>NUCLEOTIDE SEQUENCE [LARGE SCALE GENOMIC DNA]</scope>
    <source>
        <strain evidence="2">cv. Menghai</strain>
        <tissue evidence="1">Leaf</tissue>
    </source>
</reference>